<dbReference type="Proteomes" id="UP000273119">
    <property type="component" value="Unassembled WGS sequence"/>
</dbReference>
<comment type="caution">
    <text evidence="1">The sequence shown here is derived from an EMBL/GenBank/DDBJ whole genome shotgun (WGS) entry which is preliminary data.</text>
</comment>
<name>A0A496PMP4_9MICC</name>
<dbReference type="EMBL" id="QQXL01000001">
    <property type="protein sequence ID" value="RKW71739.1"/>
    <property type="molecule type" value="Genomic_DNA"/>
</dbReference>
<evidence type="ECO:0000313" key="1">
    <source>
        <dbReference type="EMBL" id="RKW71739.1"/>
    </source>
</evidence>
<reference evidence="1 2" key="1">
    <citation type="submission" date="2018-07" db="EMBL/GenBank/DDBJ databases">
        <title>Arthrobacter sp. nov., isolated from raw cow's milk with high bacterial count.</title>
        <authorList>
            <person name="Hahne J."/>
            <person name="Isele D."/>
            <person name="Lipski A."/>
        </authorList>
    </citation>
    <scope>NUCLEOTIDE SEQUENCE [LARGE SCALE GENOMIC DNA]</scope>
    <source>
        <strain evidence="1 2">JZ R-183</strain>
    </source>
</reference>
<proteinExistence type="predicted"/>
<protein>
    <submittedName>
        <fullName evidence="1">Uncharacterized protein</fullName>
    </submittedName>
</protein>
<sequence length="464" mass="47775">MADILTVTTGKVDCRLAVTTNDQNAPNPLFDTIAPTGYVYLRPRKTAFVASDPGVIVIPDEISLVVDVDGWAVMPDSSGGPSDVRTIDLPAAEGMTWQVSFDLRVPAYPWQTGVAENRLRVAPFDIPVEPGTTTHIADYLPAGVDPSTGTVWVKGDKGDAGPGIKDMVQVDGDLLVELENGRTVGPFDLPASTVPGPASNLGIGTVTTGAEGAPASATVTGAAPDFKLNLTLPRGATGSGGGLPSGGTTNQVPVRASDGGTAWATAASLVPPATTSVPGLLSAADKAKLDAAPTTANVTAAQTNAVASAKTYTDGLVGNQVATMATTNMLVATASMPGAIVSGAYNVRPSIASNFTIFTAPFPLKIVSVTLVQSIATIPVDATNFMAVGWRKVGTNGTTFSTVANKRTNATAWEVHKPWSYDSETQTEANKTMAAGEGLNLSFSVAGTGYYLFPIYVTVRYLPL</sequence>
<gene>
    <name evidence="1" type="ORF">DWQ67_02620</name>
</gene>
<keyword evidence="2" id="KW-1185">Reference proteome</keyword>
<dbReference type="RefSeq" id="WP_121484002.1">
    <property type="nucleotide sequence ID" value="NZ_QQXL01000001.1"/>
</dbReference>
<accession>A0A496PMP4</accession>
<dbReference type="AlphaFoldDB" id="A0A496PMP4"/>
<evidence type="ECO:0000313" key="2">
    <source>
        <dbReference type="Proteomes" id="UP000273119"/>
    </source>
</evidence>
<organism evidence="1 2">
    <name type="scientific">Galactobacter caseinivorans</name>
    <dbReference type="NCBI Taxonomy" id="2676123"/>
    <lineage>
        <taxon>Bacteria</taxon>
        <taxon>Bacillati</taxon>
        <taxon>Actinomycetota</taxon>
        <taxon>Actinomycetes</taxon>
        <taxon>Micrococcales</taxon>
        <taxon>Micrococcaceae</taxon>
        <taxon>Galactobacter</taxon>
    </lineage>
</organism>